<evidence type="ECO:0000313" key="2">
    <source>
        <dbReference type="EMBL" id="KKU92786.1"/>
    </source>
</evidence>
<dbReference type="AlphaFoldDB" id="A0A837IM05"/>
<evidence type="ECO:0000313" key="3">
    <source>
        <dbReference type="Proteomes" id="UP000034462"/>
    </source>
</evidence>
<feature type="transmembrane region" description="Helical" evidence="1">
    <location>
        <begin position="136"/>
        <end position="153"/>
    </location>
</feature>
<dbReference type="Proteomes" id="UP000034462">
    <property type="component" value="Unassembled WGS sequence"/>
</dbReference>
<gene>
    <name evidence="2" type="ORF">UY25_C0006G0008</name>
</gene>
<organism evidence="2 3">
    <name type="scientific">Candidatus Yanofskybacteria bacterium GW2011_GWC1_48_11</name>
    <dbReference type="NCBI Taxonomy" id="1619027"/>
    <lineage>
        <taxon>Bacteria</taxon>
        <taxon>Candidatus Yanofskyibacteriota</taxon>
    </lineage>
</organism>
<protein>
    <recommendedName>
        <fullName evidence="4">Cytochrome C biogenesis protein transmembrane domain-containing protein</fullName>
    </recommendedName>
</protein>
<feature type="transmembrane region" description="Helical" evidence="1">
    <location>
        <begin position="233"/>
        <end position="259"/>
    </location>
</feature>
<feature type="transmembrane region" description="Helical" evidence="1">
    <location>
        <begin position="102"/>
        <end position="124"/>
    </location>
</feature>
<evidence type="ECO:0000256" key="1">
    <source>
        <dbReference type="SAM" id="Phobius"/>
    </source>
</evidence>
<reference evidence="2 3" key="1">
    <citation type="journal article" date="2015" name="Nature">
        <title>rRNA introns, odd ribosomes, and small enigmatic genomes across a large radiation of phyla.</title>
        <authorList>
            <person name="Brown C.T."/>
            <person name="Hug L.A."/>
            <person name="Thomas B.C."/>
            <person name="Sharon I."/>
            <person name="Castelle C.J."/>
            <person name="Singh A."/>
            <person name="Wilkins M.J."/>
            <person name="Williams K.H."/>
            <person name="Banfield J.F."/>
        </authorList>
    </citation>
    <scope>NUCLEOTIDE SEQUENCE [LARGE SCALE GENOMIC DNA]</scope>
</reference>
<keyword evidence="1" id="KW-0812">Transmembrane</keyword>
<keyword evidence="1" id="KW-1133">Transmembrane helix</keyword>
<name>A0A837IM05_9BACT</name>
<accession>A0A837IM05</accession>
<keyword evidence="1" id="KW-0472">Membrane</keyword>
<feature type="transmembrane region" description="Helical" evidence="1">
    <location>
        <begin position="76"/>
        <end position="95"/>
    </location>
</feature>
<feature type="transmembrane region" description="Helical" evidence="1">
    <location>
        <begin position="193"/>
        <end position="221"/>
    </location>
</feature>
<sequence>MAPTIFVGDPTGSKTGNFLQFSDFTSKQEEMIVGTIKGEIVKDDSSILRIPYLNAEIDISDWSLPLITVVLGSLDGLNICSAGALIFVLSIVLVFDSKRKIFLYGGLYIVTAAAVYGTLVFGWGKLFEALVGHLEILRTVVGLSALGGGIYFFKEFLRFLKYGPTCQFSESAVVKKATNRLEKAFGQSGKGTFFLVSSVMFFAAVIIIIELPCSIGIPIVFTGMLAESGVSLLAYTLYILAYLFFFMLIEICIFTGAVLTKRIWIAKSQTLTWITLAGALVLFYLAFSYLFF</sequence>
<proteinExistence type="predicted"/>
<feature type="transmembrane region" description="Helical" evidence="1">
    <location>
        <begin position="271"/>
        <end position="291"/>
    </location>
</feature>
<dbReference type="EMBL" id="LCPH01000006">
    <property type="protein sequence ID" value="KKU92786.1"/>
    <property type="molecule type" value="Genomic_DNA"/>
</dbReference>
<comment type="caution">
    <text evidence="2">The sequence shown here is derived from an EMBL/GenBank/DDBJ whole genome shotgun (WGS) entry which is preliminary data.</text>
</comment>
<evidence type="ECO:0008006" key="4">
    <source>
        <dbReference type="Google" id="ProtNLM"/>
    </source>
</evidence>